<evidence type="ECO:0008006" key="3">
    <source>
        <dbReference type="Google" id="ProtNLM"/>
    </source>
</evidence>
<dbReference type="OrthoDB" id="5740990at2"/>
<dbReference type="STRING" id="1238182.C882_3229"/>
<dbReference type="eggNOG" id="COG3266">
    <property type="taxonomic scope" value="Bacteria"/>
</dbReference>
<dbReference type="EMBL" id="ANHY01000004">
    <property type="protein sequence ID" value="EKV32165.1"/>
    <property type="molecule type" value="Genomic_DNA"/>
</dbReference>
<protein>
    <recommendedName>
        <fullName evidence="3">Ribosomal protein S1</fullName>
    </recommendedName>
</protein>
<organism evidence="1 2">
    <name type="scientific">Caenispirillum salinarum AK4</name>
    <dbReference type="NCBI Taxonomy" id="1238182"/>
    <lineage>
        <taxon>Bacteria</taxon>
        <taxon>Pseudomonadati</taxon>
        <taxon>Pseudomonadota</taxon>
        <taxon>Alphaproteobacteria</taxon>
        <taxon>Rhodospirillales</taxon>
        <taxon>Novispirillaceae</taxon>
        <taxon>Caenispirillum</taxon>
    </lineage>
</organism>
<dbReference type="AlphaFoldDB" id="K9H1S2"/>
<evidence type="ECO:0000313" key="2">
    <source>
        <dbReference type="Proteomes" id="UP000009881"/>
    </source>
</evidence>
<name>K9H1S2_9PROT</name>
<accession>K9H1S2</accession>
<reference evidence="1 2" key="1">
    <citation type="journal article" date="2013" name="Genome Announc.">
        <title>Draft Genome Sequence of an Alphaproteobacterium, Caenispirillum salinarum AK4(T), Isolated from a Solar Saltern.</title>
        <authorList>
            <person name="Khatri I."/>
            <person name="Singh A."/>
            <person name="Korpole S."/>
            <person name="Pinnaka A.K."/>
            <person name="Subramanian S."/>
        </authorList>
    </citation>
    <scope>NUCLEOTIDE SEQUENCE [LARGE SCALE GENOMIC DNA]</scope>
    <source>
        <strain evidence="1 2">AK4</strain>
    </source>
</reference>
<gene>
    <name evidence="1" type="ORF">C882_3229</name>
</gene>
<dbReference type="InterPro" id="IPR045502">
    <property type="entry name" value="DUF6489"/>
</dbReference>
<evidence type="ECO:0000313" key="1">
    <source>
        <dbReference type="EMBL" id="EKV32165.1"/>
    </source>
</evidence>
<dbReference type="RefSeq" id="WP_009539426.1">
    <property type="nucleotide sequence ID" value="NZ_ANHY01000004.1"/>
</dbReference>
<sequence length="87" mass="9801">MKISIDIDCTPEEARTFLGLPDVKPMQDAMMQEIQNRMMSSLSAMEPEALFKTWLPVGVQGWEQMQKAFWSQMSRAAQGGSSSKSKE</sequence>
<dbReference type="Proteomes" id="UP000009881">
    <property type="component" value="Unassembled WGS sequence"/>
</dbReference>
<dbReference type="Pfam" id="PF20099">
    <property type="entry name" value="DUF6489"/>
    <property type="match status" value="1"/>
</dbReference>
<comment type="caution">
    <text evidence="1">The sequence shown here is derived from an EMBL/GenBank/DDBJ whole genome shotgun (WGS) entry which is preliminary data.</text>
</comment>
<keyword evidence="2" id="KW-1185">Reference proteome</keyword>
<proteinExistence type="predicted"/>
<dbReference type="PATRIC" id="fig|1238182.3.peg.977"/>